<dbReference type="Pfam" id="PF17885">
    <property type="entry name" value="Smoa_sbd"/>
    <property type="match status" value="1"/>
</dbReference>
<feature type="domain" description="Styrene monooxygenase StyA putative substrate binding" evidence="1">
    <location>
        <begin position="150"/>
        <end position="256"/>
    </location>
</feature>
<dbReference type="InterPro" id="IPR041654">
    <property type="entry name" value="StyA_sbd"/>
</dbReference>
<dbReference type="SUPFAM" id="SSF51905">
    <property type="entry name" value="FAD/NAD(P)-binding domain"/>
    <property type="match status" value="1"/>
</dbReference>
<name>A0A6P1CWB5_9NOCA</name>
<protein>
    <submittedName>
        <fullName evidence="2">FAD-binding oxidoreductase</fullName>
    </submittedName>
</protein>
<sequence>MSTKPSVAIIGAGHAGCILALGLQDKGYQVTLVSDRTPAQIASGRITSTQLLYPAARQIERDLGLDFWQESAPMADDLRVAVAGPDGQLDFSWTAPYQPGPSASVDYRVRIPYWMNTFRRRGGRLFHISAGVDDLESIAASHDLTIMSTGKGEIGRLFEKDKKRCTYDTPQRSIAAVYVDGFLAPERMATEINIIPGVGEVFIFPVLTITGPAHLFMFEGRIGGALDCWDGIDTPTDYLQQTKNIAGKILPWIGDRAADITLTDDNAILRGGYPPTVRKPVATLPSGRKVLGMADLVVLNDPVTGEGANNAVKCAKIYLDSIVEHGAQAFDEAWMNRTFESYWDYAKWATDYTNITLEGPQHVRKLVRAGIDSAEIRQWHADSRSNPKDFFPAWGGADAADEFLARHNELATADS</sequence>
<dbReference type="Gene3D" id="3.50.50.60">
    <property type="entry name" value="FAD/NAD(P)-binding domain"/>
    <property type="match status" value="2"/>
</dbReference>
<dbReference type="EMBL" id="JAAGVB010000060">
    <property type="protein sequence ID" value="NEW36032.1"/>
    <property type="molecule type" value="Genomic_DNA"/>
</dbReference>
<dbReference type="Gene3D" id="3.30.9.40">
    <property type="match status" value="1"/>
</dbReference>
<dbReference type="Proteomes" id="UP000471166">
    <property type="component" value="Unassembled WGS sequence"/>
</dbReference>
<organism evidence="2 3">
    <name type="scientific">Nocardia cyriacigeorgica</name>
    <dbReference type="NCBI Taxonomy" id="135487"/>
    <lineage>
        <taxon>Bacteria</taxon>
        <taxon>Bacillati</taxon>
        <taxon>Actinomycetota</taxon>
        <taxon>Actinomycetes</taxon>
        <taxon>Mycobacteriales</taxon>
        <taxon>Nocardiaceae</taxon>
        <taxon>Nocardia</taxon>
    </lineage>
</organism>
<comment type="caution">
    <text evidence="2">The sequence shown here is derived from an EMBL/GenBank/DDBJ whole genome shotgun (WGS) entry which is preliminary data.</text>
</comment>
<reference evidence="2 3" key="1">
    <citation type="submission" date="2020-01" db="EMBL/GenBank/DDBJ databases">
        <title>Genetics and antimicrobial susceptibilities of Nocardia species isolated from the soil; a comparison with species isolated from humans.</title>
        <authorList>
            <person name="Carrasco G."/>
            <person name="Monzon S."/>
            <person name="Sansegundo M."/>
            <person name="Garcia E."/>
            <person name="Garrido N."/>
            <person name="Medina M.J."/>
            <person name="Villalon P."/>
            <person name="Ramirez-Arocha A.C."/>
            <person name="Jimenez P."/>
            <person name="Cuesta I."/>
            <person name="Valdezate S."/>
        </authorList>
    </citation>
    <scope>NUCLEOTIDE SEQUENCE [LARGE SCALE GENOMIC DNA]</scope>
    <source>
        <strain evidence="2 3">CNM20110626</strain>
    </source>
</reference>
<evidence type="ECO:0000313" key="2">
    <source>
        <dbReference type="EMBL" id="NEW36032.1"/>
    </source>
</evidence>
<gene>
    <name evidence="2" type="ORF">GV791_26195</name>
</gene>
<dbReference type="InterPro" id="IPR036188">
    <property type="entry name" value="FAD/NAD-bd_sf"/>
</dbReference>
<evidence type="ECO:0000259" key="1">
    <source>
        <dbReference type="Pfam" id="PF17885"/>
    </source>
</evidence>
<dbReference type="AlphaFoldDB" id="A0A6P1CWB5"/>
<accession>A0A6P1CWB5</accession>
<proteinExistence type="predicted"/>
<dbReference type="RefSeq" id="WP_163847397.1">
    <property type="nucleotide sequence ID" value="NZ_JAAGVB010000060.1"/>
</dbReference>
<evidence type="ECO:0000313" key="3">
    <source>
        <dbReference type="Proteomes" id="UP000471166"/>
    </source>
</evidence>